<reference evidence="2" key="2">
    <citation type="submission" date="2020-11" db="EMBL/GenBank/DDBJ databases">
        <authorList>
            <person name="McCartney M.A."/>
            <person name="Auch B."/>
            <person name="Kono T."/>
            <person name="Mallez S."/>
            <person name="Becker A."/>
            <person name="Gohl D.M."/>
            <person name="Silverstein K.A.T."/>
            <person name="Koren S."/>
            <person name="Bechman K.B."/>
            <person name="Herman A."/>
            <person name="Abrahante J.E."/>
            <person name="Garbe J."/>
        </authorList>
    </citation>
    <scope>NUCLEOTIDE SEQUENCE</scope>
    <source>
        <strain evidence="2">Duluth1</strain>
        <tissue evidence="2">Whole animal</tissue>
    </source>
</reference>
<comment type="caution">
    <text evidence="2">The sequence shown here is derived from an EMBL/GenBank/DDBJ whole genome shotgun (WGS) entry which is preliminary data.</text>
</comment>
<protein>
    <submittedName>
        <fullName evidence="2">Uncharacterized protein</fullName>
    </submittedName>
</protein>
<proteinExistence type="predicted"/>
<name>A0A9D4D387_DREPO</name>
<gene>
    <name evidence="2" type="ORF">DPMN_043088</name>
</gene>
<feature type="compositionally biased region" description="Basic and acidic residues" evidence="1">
    <location>
        <begin position="81"/>
        <end position="95"/>
    </location>
</feature>
<dbReference type="Proteomes" id="UP000828390">
    <property type="component" value="Unassembled WGS sequence"/>
</dbReference>
<evidence type="ECO:0000313" key="2">
    <source>
        <dbReference type="EMBL" id="KAH3736518.1"/>
    </source>
</evidence>
<dbReference type="EMBL" id="JAIWYP010000011">
    <property type="protein sequence ID" value="KAH3736518.1"/>
    <property type="molecule type" value="Genomic_DNA"/>
</dbReference>
<feature type="compositionally biased region" description="Polar residues" evidence="1">
    <location>
        <begin position="14"/>
        <end position="25"/>
    </location>
</feature>
<sequence length="122" mass="13503">MTKNNIKTIFCQDSNTHTSSCNAENTHSDSHGKRRRGAKVNDCKSDSDGIDPETLNNSLRLNKKNSDSALLLSGAENKVGTQEEKDNEHKGRSYNDPDSIYRGWASQILPKPTGRQKVGSRV</sequence>
<feature type="region of interest" description="Disordered" evidence="1">
    <location>
        <begin position="14"/>
        <end position="99"/>
    </location>
</feature>
<reference evidence="2" key="1">
    <citation type="journal article" date="2019" name="bioRxiv">
        <title>The Genome of the Zebra Mussel, Dreissena polymorpha: A Resource for Invasive Species Research.</title>
        <authorList>
            <person name="McCartney M.A."/>
            <person name="Auch B."/>
            <person name="Kono T."/>
            <person name="Mallez S."/>
            <person name="Zhang Y."/>
            <person name="Obille A."/>
            <person name="Becker A."/>
            <person name="Abrahante J.E."/>
            <person name="Garbe J."/>
            <person name="Badalamenti J.P."/>
            <person name="Herman A."/>
            <person name="Mangelson H."/>
            <person name="Liachko I."/>
            <person name="Sullivan S."/>
            <person name="Sone E.D."/>
            <person name="Koren S."/>
            <person name="Silverstein K.A.T."/>
            <person name="Beckman K.B."/>
            <person name="Gohl D.M."/>
        </authorList>
    </citation>
    <scope>NUCLEOTIDE SEQUENCE</scope>
    <source>
        <strain evidence="2">Duluth1</strain>
        <tissue evidence="2">Whole animal</tissue>
    </source>
</reference>
<evidence type="ECO:0000313" key="3">
    <source>
        <dbReference type="Proteomes" id="UP000828390"/>
    </source>
</evidence>
<accession>A0A9D4D387</accession>
<organism evidence="2 3">
    <name type="scientific">Dreissena polymorpha</name>
    <name type="common">Zebra mussel</name>
    <name type="synonym">Mytilus polymorpha</name>
    <dbReference type="NCBI Taxonomy" id="45954"/>
    <lineage>
        <taxon>Eukaryota</taxon>
        <taxon>Metazoa</taxon>
        <taxon>Spiralia</taxon>
        <taxon>Lophotrochozoa</taxon>
        <taxon>Mollusca</taxon>
        <taxon>Bivalvia</taxon>
        <taxon>Autobranchia</taxon>
        <taxon>Heteroconchia</taxon>
        <taxon>Euheterodonta</taxon>
        <taxon>Imparidentia</taxon>
        <taxon>Neoheterodontei</taxon>
        <taxon>Myida</taxon>
        <taxon>Dreissenoidea</taxon>
        <taxon>Dreissenidae</taxon>
        <taxon>Dreissena</taxon>
    </lineage>
</organism>
<keyword evidence="3" id="KW-1185">Reference proteome</keyword>
<dbReference type="AlphaFoldDB" id="A0A9D4D387"/>
<evidence type="ECO:0000256" key="1">
    <source>
        <dbReference type="SAM" id="MobiDB-lite"/>
    </source>
</evidence>